<proteinExistence type="predicted"/>
<reference evidence="2" key="1">
    <citation type="journal article" date="2019" name="Int. J. Syst. Evol. Microbiol.">
        <title>The Global Catalogue of Microorganisms (GCM) 10K type strain sequencing project: providing services to taxonomists for standard genome sequencing and annotation.</title>
        <authorList>
            <consortium name="The Broad Institute Genomics Platform"/>
            <consortium name="The Broad Institute Genome Sequencing Center for Infectious Disease"/>
            <person name="Wu L."/>
            <person name="Ma J."/>
        </authorList>
    </citation>
    <scope>NUCLEOTIDE SEQUENCE [LARGE SCALE GENOMIC DNA]</scope>
    <source>
        <strain evidence="2">CGMCC 1.7030</strain>
    </source>
</reference>
<dbReference type="EMBL" id="JBHSKS010000006">
    <property type="protein sequence ID" value="MFC5192049.1"/>
    <property type="molecule type" value="Genomic_DNA"/>
</dbReference>
<dbReference type="Proteomes" id="UP001596163">
    <property type="component" value="Unassembled WGS sequence"/>
</dbReference>
<keyword evidence="2" id="KW-1185">Reference proteome</keyword>
<gene>
    <name evidence="1" type="ORF">ACFPIK_09745</name>
</gene>
<comment type="caution">
    <text evidence="1">The sequence shown here is derived from an EMBL/GenBank/DDBJ whole genome shotgun (WGS) entry which is preliminary data.</text>
</comment>
<sequence>MQKSRVFFLSAVFLSTLLFVWGNGWGEDLWKKNSLIFKSFGTTAESNNLPKLSGPELLCNAFGSVLASYSGGGNPVIDIYKWEITDPFNSLVFDRLGGATFQEISFTFSQNGKYTISLTVIRGGIEIHKESKSVEVIQGPSLILNSNYSFCEGENIKLTAIDPSSTNFSKYSFEWYDDSGKLVSSQNTFSTDISGKYTVTLFILDLNGNKVCETQKSTQVSKVVDYTISVSKPIVCPDLPTNLSASSSVIGNWTAQKSGSPVTIALGYGNSINVVPNQQLTEGEGTYTITFTPDPSINPSCLVKKSLSITYNPQPDFLVYPSKDATDCDSFNGTLTIEAVTDLDYVVIEGLGISTPSISSGQSYVITGLKSGTYNLTGVLGSCSNGFGSIVPLENPPTQLLFTIENIVGETCLPDGKSEGSFVLKFDNPPSTGSYKIINQKGTLVKEAAFTNVSEIPVSIPGGVYFVEVLSPNDCNIPESQELQIPSLTQSQFSVPSELTICQSYELIPQTNQNLEFTIVNPSGISQTKPKGTPFTIDEEGEYLVIGKNLTDPTICPSQSKFVVKLVDPIAYEPKLIDQDCFGNRTYEADIKGIDPNTVKFQWFNEKNELVGTGQFLNPVSNGLFKLNVQPINSEACPIPPTEFEIKEPILFVDVNLSSTKLCEFGPRAILSLTTTFPEEITDVEWRKYDVAGNIEELPQFKNKYEVTVDEEGIYEASVFSRIPSINKNCELGRSSLQIDLVPNKVTYTIPGDLSLCDPFELLPIGSADLEYILTYPDGSQITKPTGDQFILDQAGNYTILGYNPDVTWPLCPEQKEFTVTFFEPVVFEPELVDLTCEGTYTYQARINNYDEDEVDFFWRNSTGVLVSTNPILLTNIYGEFSLEVQPKGSLSCSDSTVPFTIPIPILEINTQLISETLCPDQPNAAIKVNANFESVQTIQWWYTDLSNNTYQLTQFTNREEILATQEATYEVRLINSFGCVIGSANQLVIRSTDQIRPQLESSYQVCPRYEIGPTLNPGNFSSYEWYFEGNLVSTSSSFKPLQVGVYEVIVFSQEGCAYQTSFVTEEECELKLRLPNALQPGDPEKQFLIYTNYLVDELEVWIFNKWGNLIFHCKNSGLIDEESTCLWDVTYQGEKVPQGVYSYRINYKNLEKNIQKTQLGSLLILD</sequence>
<protein>
    <submittedName>
        <fullName evidence="1">Gliding motility-associated C-terminal domain-containing protein</fullName>
    </submittedName>
</protein>
<organism evidence="1 2">
    <name type="scientific">Algoriphagus aquatilis</name>
    <dbReference type="NCBI Taxonomy" id="490186"/>
    <lineage>
        <taxon>Bacteria</taxon>
        <taxon>Pseudomonadati</taxon>
        <taxon>Bacteroidota</taxon>
        <taxon>Cytophagia</taxon>
        <taxon>Cytophagales</taxon>
        <taxon>Cyclobacteriaceae</taxon>
        <taxon>Algoriphagus</taxon>
    </lineage>
</organism>
<evidence type="ECO:0000313" key="1">
    <source>
        <dbReference type="EMBL" id="MFC5192049.1"/>
    </source>
</evidence>
<name>A0ABW0BWQ4_9BACT</name>
<dbReference type="RefSeq" id="WP_377914681.1">
    <property type="nucleotide sequence ID" value="NZ_JBHSKS010000006.1"/>
</dbReference>
<accession>A0ABW0BWQ4</accession>
<evidence type="ECO:0000313" key="2">
    <source>
        <dbReference type="Proteomes" id="UP001596163"/>
    </source>
</evidence>
<dbReference type="Pfam" id="PF13585">
    <property type="entry name" value="CHU_C"/>
    <property type="match status" value="1"/>
</dbReference>